<dbReference type="HOGENOM" id="CLU_023205_2_0_4"/>
<keyword evidence="3" id="KW-0560">Oxidoreductase</keyword>
<dbReference type="Pfam" id="PF00248">
    <property type="entry name" value="Aldo_ket_red"/>
    <property type="match status" value="1"/>
</dbReference>
<sequence>MLHDSRRLANMARWGTSGRKDPASFNVSTGIQMAYEAASERYADMQYRVSGKSGLKLPALSLGLWHNFGDTTPISTQREILRTAFDLGITHFDLANNYGPPYGSAETNFGRLLREDFKPYRDELLISTKAGWDMWPGPYGSGGGSRKYVLASLDQSLRRMGLDYVDIFYSHRFDAHTPLEETASALASAVQQGKALYVGVSSYSAASTREIAKLLAEYKVPLLIHQPAYNMLNRWIERELLDALDETGSGCIAFTPLAQGLLTSKYLNGVPADARINKPGGGSLKEAHLSAENLEHVRKLNEIAQRRGQSLAQMALAWVLRDSRVTSALIGASRAEQVRENVAALAHLAFSDDEIAEIDRYATEGGINLWEKPSTDQAI</sequence>
<dbReference type="InterPro" id="IPR023210">
    <property type="entry name" value="NADP_OxRdtase_dom"/>
</dbReference>
<dbReference type="GO" id="GO:0051596">
    <property type="term" value="P:methylglyoxal catabolic process"/>
    <property type="evidence" value="ECO:0007669"/>
    <property type="project" value="TreeGrafter"/>
</dbReference>
<reference evidence="5" key="1">
    <citation type="submission" date="2009-05" db="EMBL/GenBank/DDBJ databases">
        <authorList>
            <person name="Harkins D.M."/>
            <person name="DeShazer D."/>
            <person name="Woods D.E."/>
            <person name="Brinkac L.M."/>
            <person name="Brown K.A."/>
            <person name="Hung G.C."/>
            <person name="Tuanyok A."/>
            <person name="Zhang B."/>
            <person name="Nierman W.C."/>
        </authorList>
    </citation>
    <scope>NUCLEOTIDE SEQUENCE [LARGE SCALE GENOMIC DNA]</scope>
    <source>
        <strain evidence="5">1710a</strain>
    </source>
</reference>
<dbReference type="SUPFAM" id="SSF51430">
    <property type="entry name" value="NAD(P)-linked oxidoreductase"/>
    <property type="match status" value="1"/>
</dbReference>
<evidence type="ECO:0000256" key="3">
    <source>
        <dbReference type="ARBA" id="ARBA00023002"/>
    </source>
</evidence>
<name>A0A0E1W863_BURPE</name>
<dbReference type="AlphaFoldDB" id="A0A0E1W863"/>
<dbReference type="InterPro" id="IPR036812">
    <property type="entry name" value="NAD(P)_OxRdtase_dom_sf"/>
</dbReference>
<keyword evidence="2" id="KW-0521">NADP</keyword>
<gene>
    <name evidence="5" type="ORF">BURPS1710A_0470</name>
</gene>
<dbReference type="PANTHER" id="PTHR43150:SF4">
    <property type="entry name" value="L-GLYCERALDEHYDE 3-PHOSPHATE REDUCTASE"/>
    <property type="match status" value="1"/>
</dbReference>
<evidence type="ECO:0000256" key="2">
    <source>
        <dbReference type="ARBA" id="ARBA00022857"/>
    </source>
</evidence>
<proteinExistence type="inferred from homology"/>
<organism evidence="5">
    <name type="scientific">Burkholderia pseudomallei 1710a</name>
    <dbReference type="NCBI Taxonomy" id="320371"/>
    <lineage>
        <taxon>Bacteria</taxon>
        <taxon>Pseudomonadati</taxon>
        <taxon>Pseudomonadota</taxon>
        <taxon>Betaproteobacteria</taxon>
        <taxon>Burkholderiales</taxon>
        <taxon>Burkholderiaceae</taxon>
        <taxon>Burkholderia</taxon>
        <taxon>pseudomallei group</taxon>
    </lineage>
</organism>
<evidence type="ECO:0000256" key="1">
    <source>
        <dbReference type="ARBA" id="ARBA00006515"/>
    </source>
</evidence>
<accession>A0A0E1W863</accession>
<dbReference type="NCBIfam" id="NF007388">
    <property type="entry name" value="PRK09912.1"/>
    <property type="match status" value="1"/>
</dbReference>
<dbReference type="PANTHER" id="PTHR43150">
    <property type="entry name" value="HYPERKINETIC, ISOFORM M"/>
    <property type="match status" value="1"/>
</dbReference>
<dbReference type="InterPro" id="IPR005399">
    <property type="entry name" value="K_chnl_volt-dep_bsu_KCNAB-rel"/>
</dbReference>
<evidence type="ECO:0000259" key="4">
    <source>
        <dbReference type="Pfam" id="PF00248"/>
    </source>
</evidence>
<dbReference type="Gene3D" id="3.20.20.100">
    <property type="entry name" value="NADP-dependent oxidoreductase domain"/>
    <property type="match status" value="1"/>
</dbReference>
<dbReference type="EMBL" id="CM000832">
    <property type="protein sequence ID" value="EET09343.1"/>
    <property type="molecule type" value="Genomic_DNA"/>
</dbReference>
<comment type="similarity">
    <text evidence="1">Belongs to the shaker potassium channel beta subunit family.</text>
</comment>
<protein>
    <submittedName>
        <fullName evidence="5">Oxidoreductase, aldo/keto reductase family</fullName>
    </submittedName>
</protein>
<dbReference type="Proteomes" id="UP000001812">
    <property type="component" value="Chromosome I"/>
</dbReference>
<evidence type="ECO:0000313" key="5">
    <source>
        <dbReference type="EMBL" id="EET09343.1"/>
    </source>
</evidence>
<feature type="domain" description="NADP-dependent oxidoreductase" evidence="4">
    <location>
        <begin position="60"/>
        <end position="360"/>
    </location>
</feature>
<dbReference type="GO" id="GO:0016491">
    <property type="term" value="F:oxidoreductase activity"/>
    <property type="evidence" value="ECO:0007669"/>
    <property type="project" value="UniProtKB-KW"/>
</dbReference>